<feature type="region of interest" description="Disordered" evidence="12">
    <location>
        <begin position="1"/>
        <end position="23"/>
    </location>
</feature>
<dbReference type="GO" id="GO:0005743">
    <property type="term" value="C:mitochondrial inner membrane"/>
    <property type="evidence" value="ECO:0007669"/>
    <property type="project" value="UniProtKB-SubCell"/>
</dbReference>
<dbReference type="Pfam" id="PF07992">
    <property type="entry name" value="Pyr_redox_2"/>
    <property type="match status" value="1"/>
</dbReference>
<comment type="similarity">
    <text evidence="2">Belongs to the NADH dehydrogenase family.</text>
</comment>
<evidence type="ECO:0000256" key="9">
    <source>
        <dbReference type="ARBA" id="ARBA00023027"/>
    </source>
</evidence>
<keyword evidence="8" id="KW-0560">Oxidoreductase</keyword>
<evidence type="ECO:0000313" key="14">
    <source>
        <dbReference type="EMBL" id="KAK9830323.1"/>
    </source>
</evidence>
<keyword evidence="7" id="KW-0809">Transit peptide</keyword>
<dbReference type="InterPro" id="IPR018247">
    <property type="entry name" value="EF_Hand_1_Ca_BS"/>
</dbReference>
<comment type="caution">
    <text evidence="14">The sequence shown here is derived from an EMBL/GenBank/DDBJ whole genome shotgun (WGS) entry which is preliminary data.</text>
</comment>
<dbReference type="InterPro" id="IPR045024">
    <property type="entry name" value="NDH-2"/>
</dbReference>
<comment type="subcellular location">
    <subcellularLocation>
        <location evidence="1">Mitochondrion inner membrane</location>
        <topology evidence="1">Peripheral membrane protein</topology>
    </subcellularLocation>
</comment>
<dbReference type="PANTHER" id="PTHR43706:SF47">
    <property type="entry name" value="EXTERNAL NADH-UBIQUINONE OXIDOREDUCTASE 1, MITOCHONDRIAL-RELATED"/>
    <property type="match status" value="1"/>
</dbReference>
<comment type="catalytic activity">
    <reaction evidence="11">
        <text>a ubiquinone + NADH + H(+) = a ubiquinol + NAD(+)</text>
        <dbReference type="Rhea" id="RHEA:23152"/>
        <dbReference type="Rhea" id="RHEA-COMP:9565"/>
        <dbReference type="Rhea" id="RHEA-COMP:9566"/>
        <dbReference type="ChEBI" id="CHEBI:15378"/>
        <dbReference type="ChEBI" id="CHEBI:16389"/>
        <dbReference type="ChEBI" id="CHEBI:17976"/>
        <dbReference type="ChEBI" id="CHEBI:57540"/>
        <dbReference type="ChEBI" id="CHEBI:57945"/>
    </reaction>
</comment>
<dbReference type="PANTHER" id="PTHR43706">
    <property type="entry name" value="NADH DEHYDROGENASE"/>
    <property type="match status" value="1"/>
</dbReference>
<dbReference type="Pfam" id="PF22366">
    <property type="entry name" value="NDH2_C"/>
    <property type="match status" value="1"/>
</dbReference>
<dbReference type="Proteomes" id="UP001489004">
    <property type="component" value="Unassembled WGS sequence"/>
</dbReference>
<feature type="compositionally biased region" description="Polar residues" evidence="12">
    <location>
        <begin position="10"/>
        <end position="23"/>
    </location>
</feature>
<evidence type="ECO:0000256" key="8">
    <source>
        <dbReference type="ARBA" id="ARBA00023002"/>
    </source>
</evidence>
<dbReference type="InterPro" id="IPR002048">
    <property type="entry name" value="EF_hand_dom"/>
</dbReference>
<keyword evidence="5" id="KW-0472">Membrane</keyword>
<evidence type="ECO:0000256" key="1">
    <source>
        <dbReference type="ARBA" id="ARBA00004637"/>
    </source>
</evidence>
<evidence type="ECO:0000256" key="3">
    <source>
        <dbReference type="ARBA" id="ARBA00012637"/>
    </source>
</evidence>
<evidence type="ECO:0000256" key="6">
    <source>
        <dbReference type="ARBA" id="ARBA00022827"/>
    </source>
</evidence>
<evidence type="ECO:0000256" key="11">
    <source>
        <dbReference type="ARBA" id="ARBA00049010"/>
    </source>
</evidence>
<sequence>MTTERPAASQAKSTSADTWPTYSGSKGLDKPRVVVLGSGWAAISFLKALKQHAADKYEIVLVSPRNYFLYTPLLPAVATGTIEERSIVEPVRRLIGKKGKYFEAVVQDIDPADKSLVACFPLDANLGEACFKLPYDILVIGVGSVNNTFGIEGVTEHCFFFKGIRDAQKLRRQISECFERASLPQTPTEERQRLLSFVIVGGGPTGVEVAAELHDTIQQDLVKLYPELVPDVRIRIIELMDHVLSTYDRAISTYTGEQFKRAGIELVLNSKVVAVQKNSVRVVDKQGNKTDIPFGAAVWSTGVAMHPLIKQLQAKLPEGTQTHFRSIVTDEYLCVKGSNGTIYALGDAATIEQERALDHVGELWERADVDKDDKLQLLEIRNILRDASARFPQFEEHARFLDGKVGAKRFGGIVANALAGARAKNEPQKHTKPNDPIWGDLDFDEKTEVTREQFEDMLKKIDSGLRALPATAQVAKQQGEYLAKLMDKTKLEAGKPVHTSQKPFKYGHKGAFAYVGGDKAVMDSPLGKVTGLGAGVLWRGFETYSQFSFRNVVLVSLDWARTKIFGRDISRV</sequence>
<evidence type="ECO:0000256" key="5">
    <source>
        <dbReference type="ARBA" id="ARBA00022792"/>
    </source>
</evidence>
<evidence type="ECO:0000256" key="4">
    <source>
        <dbReference type="ARBA" id="ARBA00022630"/>
    </source>
</evidence>
<keyword evidence="4" id="KW-0285">Flavoprotein</keyword>
<keyword evidence="9" id="KW-0520">NAD</keyword>
<dbReference type="EMBL" id="JALJOR010000001">
    <property type="protein sequence ID" value="KAK9830323.1"/>
    <property type="molecule type" value="Genomic_DNA"/>
</dbReference>
<feature type="domain" description="EF-hand" evidence="13">
    <location>
        <begin position="355"/>
        <end position="390"/>
    </location>
</feature>
<dbReference type="EC" id="1.6.5.9" evidence="3"/>
<dbReference type="SUPFAM" id="SSF51905">
    <property type="entry name" value="FAD/NAD(P)-binding domain"/>
    <property type="match status" value="2"/>
</dbReference>
<dbReference type="AlphaFoldDB" id="A0AAW1R9V7"/>
<comment type="catalytic activity">
    <reaction evidence="10">
        <text>a quinone + NADH + H(+) = a quinol + NAD(+)</text>
        <dbReference type="Rhea" id="RHEA:46160"/>
        <dbReference type="ChEBI" id="CHEBI:15378"/>
        <dbReference type="ChEBI" id="CHEBI:24646"/>
        <dbReference type="ChEBI" id="CHEBI:57540"/>
        <dbReference type="ChEBI" id="CHEBI:57945"/>
        <dbReference type="ChEBI" id="CHEBI:132124"/>
        <dbReference type="EC" id="1.6.5.9"/>
    </reaction>
</comment>
<dbReference type="PROSITE" id="PS50222">
    <property type="entry name" value="EF_HAND_2"/>
    <property type="match status" value="1"/>
</dbReference>
<name>A0AAW1R9V7_9CHLO</name>
<dbReference type="InterPro" id="IPR054585">
    <property type="entry name" value="NDH2-like_C"/>
</dbReference>
<protein>
    <recommendedName>
        <fullName evidence="3">NADH:ubiquinone reductase (non-electrogenic)</fullName>
        <ecNumber evidence="3">1.6.5.9</ecNumber>
    </recommendedName>
</protein>
<evidence type="ECO:0000256" key="7">
    <source>
        <dbReference type="ARBA" id="ARBA00022946"/>
    </source>
</evidence>
<keyword evidence="15" id="KW-1185">Reference proteome</keyword>
<keyword evidence="5" id="KW-0999">Mitochondrion inner membrane</keyword>
<dbReference type="PROSITE" id="PS00018">
    <property type="entry name" value="EF_HAND_1"/>
    <property type="match status" value="1"/>
</dbReference>
<evidence type="ECO:0000256" key="12">
    <source>
        <dbReference type="SAM" id="MobiDB-lite"/>
    </source>
</evidence>
<dbReference type="GO" id="GO:0005509">
    <property type="term" value="F:calcium ion binding"/>
    <property type="evidence" value="ECO:0007669"/>
    <property type="project" value="InterPro"/>
</dbReference>
<dbReference type="InterPro" id="IPR036188">
    <property type="entry name" value="FAD/NAD-bd_sf"/>
</dbReference>
<keyword evidence="5" id="KW-0496">Mitochondrion</keyword>
<dbReference type="Gene3D" id="3.50.50.100">
    <property type="match status" value="2"/>
</dbReference>
<dbReference type="GO" id="GO:0050136">
    <property type="term" value="F:NADH dehydrogenase (quinone) (non-electrogenic) activity"/>
    <property type="evidence" value="ECO:0007669"/>
    <property type="project" value="UniProtKB-EC"/>
</dbReference>
<keyword evidence="6" id="KW-0274">FAD</keyword>
<evidence type="ECO:0000256" key="10">
    <source>
        <dbReference type="ARBA" id="ARBA00047599"/>
    </source>
</evidence>
<organism evidence="14 15">
    <name type="scientific">[Myrmecia] bisecta</name>
    <dbReference type="NCBI Taxonomy" id="41462"/>
    <lineage>
        <taxon>Eukaryota</taxon>
        <taxon>Viridiplantae</taxon>
        <taxon>Chlorophyta</taxon>
        <taxon>core chlorophytes</taxon>
        <taxon>Trebouxiophyceae</taxon>
        <taxon>Trebouxiales</taxon>
        <taxon>Trebouxiaceae</taxon>
        <taxon>Myrmecia</taxon>
    </lineage>
</organism>
<evidence type="ECO:0000313" key="15">
    <source>
        <dbReference type="Proteomes" id="UP001489004"/>
    </source>
</evidence>
<reference evidence="14 15" key="1">
    <citation type="journal article" date="2024" name="Nat. Commun.">
        <title>Phylogenomics reveals the evolutionary origins of lichenization in chlorophyte algae.</title>
        <authorList>
            <person name="Puginier C."/>
            <person name="Libourel C."/>
            <person name="Otte J."/>
            <person name="Skaloud P."/>
            <person name="Haon M."/>
            <person name="Grisel S."/>
            <person name="Petersen M."/>
            <person name="Berrin J.G."/>
            <person name="Delaux P.M."/>
            <person name="Dal Grande F."/>
            <person name="Keller J."/>
        </authorList>
    </citation>
    <scope>NUCLEOTIDE SEQUENCE [LARGE SCALE GENOMIC DNA]</scope>
    <source>
        <strain evidence="14 15">SAG 2043</strain>
    </source>
</reference>
<evidence type="ECO:0000259" key="13">
    <source>
        <dbReference type="PROSITE" id="PS50222"/>
    </source>
</evidence>
<dbReference type="InterPro" id="IPR023753">
    <property type="entry name" value="FAD/NAD-binding_dom"/>
</dbReference>
<accession>A0AAW1R9V7</accession>
<proteinExistence type="inferred from homology"/>
<evidence type="ECO:0000256" key="2">
    <source>
        <dbReference type="ARBA" id="ARBA00005272"/>
    </source>
</evidence>
<gene>
    <name evidence="14" type="ORF">WJX72_011009</name>
</gene>